<evidence type="ECO:0000313" key="2">
    <source>
        <dbReference type="EMBL" id="SUZ68378.1"/>
    </source>
</evidence>
<feature type="non-terminal residue" evidence="2">
    <location>
        <position position="1"/>
    </location>
</feature>
<feature type="region of interest" description="Disordered" evidence="1">
    <location>
        <begin position="86"/>
        <end position="123"/>
    </location>
</feature>
<protein>
    <submittedName>
        <fullName evidence="2">Uncharacterized protein</fullName>
    </submittedName>
</protein>
<sequence>VPFQCSANLRVAQPQGRHLGSELGEDAQALKLNERMFRSKLVRSEGVGHNRLRRNSRGWTRTSDKTVNSRLLYQLSYAGSLHRVSVEQKYSTSEPGGVKDPRGPRGGPRGDHPGAQWGLVPGDQDDKGCGCEGRAEQGLQKAMVSLVWEC</sequence>
<reference evidence="2" key="1">
    <citation type="submission" date="2018-05" db="EMBL/GenBank/DDBJ databases">
        <authorList>
            <person name="Lanie J.A."/>
            <person name="Ng W.-L."/>
            <person name="Kazmierczak K.M."/>
            <person name="Andrzejewski T.M."/>
            <person name="Davidsen T.M."/>
            <person name="Wayne K.J."/>
            <person name="Tettelin H."/>
            <person name="Glass J.I."/>
            <person name="Rusch D."/>
            <person name="Podicherti R."/>
            <person name="Tsui H.-C.T."/>
            <person name="Winkler M.E."/>
        </authorList>
    </citation>
    <scope>NUCLEOTIDE SEQUENCE</scope>
</reference>
<proteinExistence type="predicted"/>
<name>A0A381PPH5_9ZZZZ</name>
<dbReference type="EMBL" id="UINC01001038">
    <property type="protein sequence ID" value="SUZ68378.1"/>
    <property type="molecule type" value="Genomic_DNA"/>
</dbReference>
<accession>A0A381PPH5</accession>
<organism evidence="2">
    <name type="scientific">marine metagenome</name>
    <dbReference type="NCBI Taxonomy" id="408172"/>
    <lineage>
        <taxon>unclassified sequences</taxon>
        <taxon>metagenomes</taxon>
        <taxon>ecological metagenomes</taxon>
    </lineage>
</organism>
<dbReference type="AlphaFoldDB" id="A0A381PPH5"/>
<evidence type="ECO:0000256" key="1">
    <source>
        <dbReference type="SAM" id="MobiDB-lite"/>
    </source>
</evidence>
<dbReference type="AntiFam" id="ANF00012">
    <property type="entry name" value="tRNA translation"/>
</dbReference>
<gene>
    <name evidence="2" type="ORF">METZ01_LOCUS21232</name>
</gene>
<feature type="compositionally biased region" description="Basic and acidic residues" evidence="1">
    <location>
        <begin position="97"/>
        <end position="112"/>
    </location>
</feature>